<keyword evidence="6" id="KW-1185">Reference proteome</keyword>
<keyword evidence="2" id="KW-0460">Magnesium</keyword>
<dbReference type="Gene3D" id="1.10.600.10">
    <property type="entry name" value="Farnesyl Diphosphate Synthase"/>
    <property type="match status" value="1"/>
</dbReference>
<name>A0ABP1NEW5_XYLVO</name>
<sequence>METNKPQRNSTSDTVRQSQTINKEEEQILLDPYNHILQTGNEKLVDLNFPNIFNYWLKIPQDKLNAISDIIHMMETVGFMFDDIQDDSPLRDGGPTAHNVYGIASTLNTVLYIMTIGLKRVMELNHPEAAQIYAEQVKHFCAGQGTEIYWRDNYICPSEAAYKRMAIRKMSALVTMMWKLMQLFSDNEMDVTNLIGILGLYCQIRNDYSNLYLDEYAKGKGYCEDLTEGKFSFPIIHAIQKNPGFKEITNILKQRTKDIEVKRYCLNLLKKFGSDEYTRTVLEELDKEMRDEVERLDGNPLFHKVLDSLLNWKN</sequence>
<reference evidence="5 6" key="1">
    <citation type="submission" date="2024-08" db="EMBL/GenBank/DDBJ databases">
        <authorList>
            <person name="Will J Nash"/>
            <person name="Angela Man"/>
            <person name="Seanna McTaggart"/>
            <person name="Kendall Baker"/>
            <person name="Tom Barker"/>
            <person name="Leah Catchpole"/>
            <person name="Alex Durrant"/>
            <person name="Karim Gharbi"/>
            <person name="Naomi Irish"/>
            <person name="Gemy Kaithakottil"/>
            <person name="Debby Ku"/>
            <person name="Aaliyah Providence"/>
            <person name="Felix Shaw"/>
            <person name="David Swarbreck"/>
            <person name="Chris Watkins"/>
            <person name="Ann M. McCartney"/>
            <person name="Giulio Formenti"/>
            <person name="Alice Mouton"/>
            <person name="Noel Vella"/>
            <person name="Bjorn M von Reumont"/>
            <person name="Adriana Vella"/>
            <person name="Wilfried Haerty"/>
        </authorList>
    </citation>
    <scope>NUCLEOTIDE SEQUENCE [LARGE SCALE GENOMIC DNA]</scope>
</reference>
<dbReference type="Proteomes" id="UP001642520">
    <property type="component" value="Unassembled WGS sequence"/>
</dbReference>
<dbReference type="PANTHER" id="PTHR12001">
    <property type="entry name" value="GERANYLGERANYL PYROPHOSPHATE SYNTHASE"/>
    <property type="match status" value="1"/>
</dbReference>
<proteinExistence type="inferred from homology"/>
<accession>A0ABP1NEW5</accession>
<dbReference type="InterPro" id="IPR008949">
    <property type="entry name" value="Isoprenoid_synthase_dom_sf"/>
</dbReference>
<evidence type="ECO:0008006" key="7">
    <source>
        <dbReference type="Google" id="ProtNLM"/>
    </source>
</evidence>
<dbReference type="EMBL" id="CAXAJV020001290">
    <property type="protein sequence ID" value="CAL7939530.1"/>
    <property type="molecule type" value="Genomic_DNA"/>
</dbReference>
<evidence type="ECO:0000256" key="2">
    <source>
        <dbReference type="ARBA" id="ARBA00022842"/>
    </source>
</evidence>
<dbReference type="CDD" id="cd00867">
    <property type="entry name" value="Trans_IPPS"/>
    <property type="match status" value="1"/>
</dbReference>
<organism evidence="5 6">
    <name type="scientific">Xylocopa violacea</name>
    <name type="common">Violet carpenter bee</name>
    <name type="synonym">Apis violacea</name>
    <dbReference type="NCBI Taxonomy" id="135666"/>
    <lineage>
        <taxon>Eukaryota</taxon>
        <taxon>Metazoa</taxon>
        <taxon>Ecdysozoa</taxon>
        <taxon>Arthropoda</taxon>
        <taxon>Hexapoda</taxon>
        <taxon>Insecta</taxon>
        <taxon>Pterygota</taxon>
        <taxon>Neoptera</taxon>
        <taxon>Endopterygota</taxon>
        <taxon>Hymenoptera</taxon>
        <taxon>Apocrita</taxon>
        <taxon>Aculeata</taxon>
        <taxon>Apoidea</taxon>
        <taxon>Anthophila</taxon>
        <taxon>Apidae</taxon>
        <taxon>Xylocopa</taxon>
        <taxon>Xylocopa</taxon>
    </lineage>
</organism>
<keyword evidence="3" id="KW-0808">Transferase</keyword>
<comment type="similarity">
    <text evidence="3">Belongs to the FPP/GGPP synthase family.</text>
</comment>
<evidence type="ECO:0000313" key="5">
    <source>
        <dbReference type="EMBL" id="CAL7939530.1"/>
    </source>
</evidence>
<dbReference type="Pfam" id="PF00348">
    <property type="entry name" value="polyprenyl_synt"/>
    <property type="match status" value="1"/>
</dbReference>
<evidence type="ECO:0000313" key="6">
    <source>
        <dbReference type="Proteomes" id="UP001642520"/>
    </source>
</evidence>
<evidence type="ECO:0000256" key="4">
    <source>
        <dbReference type="SAM" id="MobiDB-lite"/>
    </source>
</evidence>
<dbReference type="InterPro" id="IPR000092">
    <property type="entry name" value="Polyprenyl_synt"/>
</dbReference>
<feature type="compositionally biased region" description="Polar residues" evidence="4">
    <location>
        <begin position="1"/>
        <end position="21"/>
    </location>
</feature>
<protein>
    <recommendedName>
        <fullName evidence="7">Geranylgeranyl pyrophosphate synthase</fullName>
    </recommendedName>
</protein>
<dbReference type="PANTHER" id="PTHR12001:SF44">
    <property type="entry name" value="GERANYLGERANYL PYROPHOSPHATE SYNTHASE"/>
    <property type="match status" value="1"/>
</dbReference>
<dbReference type="SUPFAM" id="SSF48576">
    <property type="entry name" value="Terpenoid synthases"/>
    <property type="match status" value="1"/>
</dbReference>
<keyword evidence="1" id="KW-0479">Metal-binding</keyword>
<comment type="caution">
    <text evidence="5">The sequence shown here is derived from an EMBL/GenBank/DDBJ whole genome shotgun (WGS) entry which is preliminary data.</text>
</comment>
<evidence type="ECO:0000256" key="1">
    <source>
        <dbReference type="ARBA" id="ARBA00022723"/>
    </source>
</evidence>
<feature type="region of interest" description="Disordered" evidence="4">
    <location>
        <begin position="1"/>
        <end position="22"/>
    </location>
</feature>
<evidence type="ECO:0000256" key="3">
    <source>
        <dbReference type="RuleBase" id="RU004466"/>
    </source>
</evidence>
<gene>
    <name evidence="5" type="ORF">XYLVIOL_LOCUS3945</name>
</gene>